<gene>
    <name evidence="3" type="ORF">H9815_01090</name>
</gene>
<dbReference type="NCBIfam" id="NF009154">
    <property type="entry name" value="PRK12497.3-3"/>
    <property type="match status" value="1"/>
</dbReference>
<evidence type="ECO:0000256" key="1">
    <source>
        <dbReference type="ARBA" id="ARBA00006738"/>
    </source>
</evidence>
<dbReference type="PANTHER" id="PTHR34039">
    <property type="entry name" value="UPF0102 PROTEIN YRAN"/>
    <property type="match status" value="1"/>
</dbReference>
<dbReference type="CDD" id="cd20736">
    <property type="entry name" value="PoNe_Nuclease"/>
    <property type="match status" value="1"/>
</dbReference>
<name>A0A9D2J2Q4_9MICO</name>
<accession>A0A9D2J2Q4</accession>
<dbReference type="InterPro" id="IPR011335">
    <property type="entry name" value="Restrct_endonuc-II-like"/>
</dbReference>
<sequence length="118" mass="13159">MAAKDVLGRTGEELAGRWLERAGWQILDRNWRCRTGEIDLVALDGDDLVVVEVKTRRSLRLGHPAEAVTARKLSRLRVLAGLWLAEHEVHTAGLRVDVIAVWLPDGGPPRIDHRQGVC</sequence>
<evidence type="ECO:0000256" key="2">
    <source>
        <dbReference type="HAMAP-Rule" id="MF_00048"/>
    </source>
</evidence>
<organism evidence="3 4">
    <name type="scientific">Candidatus Ruania gallistercoris</name>
    <dbReference type="NCBI Taxonomy" id="2838746"/>
    <lineage>
        <taxon>Bacteria</taxon>
        <taxon>Bacillati</taxon>
        <taxon>Actinomycetota</taxon>
        <taxon>Actinomycetes</taxon>
        <taxon>Micrococcales</taxon>
        <taxon>Ruaniaceae</taxon>
        <taxon>Ruania</taxon>
    </lineage>
</organism>
<proteinExistence type="inferred from homology"/>
<dbReference type="EMBL" id="DXBY01000022">
    <property type="protein sequence ID" value="HIZ34343.1"/>
    <property type="molecule type" value="Genomic_DNA"/>
</dbReference>
<reference evidence="3" key="1">
    <citation type="journal article" date="2021" name="PeerJ">
        <title>Extensive microbial diversity within the chicken gut microbiome revealed by metagenomics and culture.</title>
        <authorList>
            <person name="Gilroy R."/>
            <person name="Ravi A."/>
            <person name="Getino M."/>
            <person name="Pursley I."/>
            <person name="Horton D.L."/>
            <person name="Alikhan N.F."/>
            <person name="Baker D."/>
            <person name="Gharbi K."/>
            <person name="Hall N."/>
            <person name="Watson M."/>
            <person name="Adriaenssens E.M."/>
            <person name="Foster-Nyarko E."/>
            <person name="Jarju S."/>
            <person name="Secka A."/>
            <person name="Antonio M."/>
            <person name="Oren A."/>
            <person name="Chaudhuri R.R."/>
            <person name="La Ragione R."/>
            <person name="Hildebrand F."/>
            <person name="Pallen M.J."/>
        </authorList>
    </citation>
    <scope>NUCLEOTIDE SEQUENCE</scope>
    <source>
        <strain evidence="3">ChiGjej4B4-7305</strain>
    </source>
</reference>
<protein>
    <recommendedName>
        <fullName evidence="2">UPF0102 protein H9815_01090</fullName>
    </recommendedName>
</protein>
<dbReference type="HAMAP" id="MF_00048">
    <property type="entry name" value="UPF0102"/>
    <property type="match status" value="1"/>
</dbReference>
<dbReference type="InterPro" id="IPR003509">
    <property type="entry name" value="UPF0102_YraN-like"/>
</dbReference>
<comment type="similarity">
    <text evidence="1 2">Belongs to the UPF0102 family.</text>
</comment>
<evidence type="ECO:0000313" key="4">
    <source>
        <dbReference type="Proteomes" id="UP000824037"/>
    </source>
</evidence>
<dbReference type="GO" id="GO:0003676">
    <property type="term" value="F:nucleic acid binding"/>
    <property type="evidence" value="ECO:0007669"/>
    <property type="project" value="InterPro"/>
</dbReference>
<reference evidence="3" key="2">
    <citation type="submission" date="2021-04" db="EMBL/GenBank/DDBJ databases">
        <authorList>
            <person name="Gilroy R."/>
        </authorList>
    </citation>
    <scope>NUCLEOTIDE SEQUENCE</scope>
    <source>
        <strain evidence="3">ChiGjej4B4-7305</strain>
    </source>
</reference>
<dbReference type="NCBIfam" id="TIGR00252">
    <property type="entry name" value="YraN family protein"/>
    <property type="match status" value="1"/>
</dbReference>
<evidence type="ECO:0000313" key="3">
    <source>
        <dbReference type="EMBL" id="HIZ34343.1"/>
    </source>
</evidence>
<dbReference type="Gene3D" id="3.40.1350.10">
    <property type="match status" value="1"/>
</dbReference>
<comment type="caution">
    <text evidence="3">The sequence shown here is derived from an EMBL/GenBank/DDBJ whole genome shotgun (WGS) entry which is preliminary data.</text>
</comment>
<dbReference type="SUPFAM" id="SSF52980">
    <property type="entry name" value="Restriction endonuclease-like"/>
    <property type="match status" value="1"/>
</dbReference>
<dbReference type="Pfam" id="PF02021">
    <property type="entry name" value="UPF0102"/>
    <property type="match status" value="1"/>
</dbReference>
<dbReference type="PANTHER" id="PTHR34039:SF1">
    <property type="entry name" value="UPF0102 PROTEIN YRAN"/>
    <property type="match status" value="1"/>
</dbReference>
<dbReference type="Proteomes" id="UP000824037">
    <property type="component" value="Unassembled WGS sequence"/>
</dbReference>
<dbReference type="NCBIfam" id="NF009150">
    <property type="entry name" value="PRK12497.1-3"/>
    <property type="match status" value="1"/>
</dbReference>
<dbReference type="InterPro" id="IPR011856">
    <property type="entry name" value="tRNA_endonuc-like_dom_sf"/>
</dbReference>
<dbReference type="AlphaFoldDB" id="A0A9D2J2Q4"/>